<dbReference type="RefSeq" id="WP_023172405.1">
    <property type="nucleotide sequence ID" value="NC_022600.1"/>
</dbReference>
<evidence type="ECO:0000256" key="2">
    <source>
        <dbReference type="SAM" id="SignalP"/>
    </source>
</evidence>
<feature type="chain" id="PRO_5004663888" description="SLH domain-containing protein" evidence="2">
    <location>
        <begin position="25"/>
        <end position="343"/>
    </location>
</feature>
<evidence type="ECO:0000313" key="4">
    <source>
        <dbReference type="EMBL" id="AGY57336.1"/>
    </source>
</evidence>
<dbReference type="eggNOG" id="COG2372">
    <property type="taxonomic scope" value="Bacteria"/>
</dbReference>
<keyword evidence="5" id="KW-1185">Reference proteome</keyword>
<dbReference type="AlphaFoldDB" id="U5QEL3"/>
<dbReference type="PANTHER" id="PTHR43308">
    <property type="entry name" value="OUTER MEMBRANE PROTEIN ALPHA-RELATED"/>
    <property type="match status" value="1"/>
</dbReference>
<evidence type="ECO:0000256" key="1">
    <source>
        <dbReference type="SAM" id="MobiDB-lite"/>
    </source>
</evidence>
<feature type="domain" description="SLH" evidence="3">
    <location>
        <begin position="146"/>
        <end position="210"/>
    </location>
</feature>
<accession>U5QEL3</accession>
<dbReference type="STRING" id="1183438.GKIL_1090"/>
<dbReference type="PROSITE" id="PS51272">
    <property type="entry name" value="SLH"/>
    <property type="match status" value="3"/>
</dbReference>
<dbReference type="InterPro" id="IPR051465">
    <property type="entry name" value="Cell_Envelope_Struct_Comp"/>
</dbReference>
<feature type="signal peptide" evidence="2">
    <location>
        <begin position="1"/>
        <end position="24"/>
    </location>
</feature>
<dbReference type="Pfam" id="PF00395">
    <property type="entry name" value="SLH"/>
    <property type="match status" value="3"/>
</dbReference>
<feature type="domain" description="SLH" evidence="3">
    <location>
        <begin position="86"/>
        <end position="145"/>
    </location>
</feature>
<organism evidence="4 5">
    <name type="scientific">Gloeobacter kilaueensis (strain ATCC BAA-2537 / CCAP 1431/1 / ULC 316 / JS1)</name>
    <dbReference type="NCBI Taxonomy" id="1183438"/>
    <lineage>
        <taxon>Bacteria</taxon>
        <taxon>Bacillati</taxon>
        <taxon>Cyanobacteriota</taxon>
        <taxon>Cyanophyceae</taxon>
        <taxon>Gloeobacterales</taxon>
        <taxon>Gloeobacteraceae</taxon>
        <taxon>Gloeobacter</taxon>
    </lineage>
</organism>
<protein>
    <recommendedName>
        <fullName evidence="3">SLH domain-containing protein</fullName>
    </recommendedName>
</protein>
<dbReference type="PANTHER" id="PTHR43308:SF5">
    <property type="entry name" value="S-LAYER PROTEIN _ PEPTIDOGLYCAN ENDO-BETA-N-ACETYLGLUCOSAMINIDASE"/>
    <property type="match status" value="1"/>
</dbReference>
<gene>
    <name evidence="4" type="ORF">GKIL_1090</name>
</gene>
<sequence>MGRFWKAAAASLALNLAISGIAVAAPLRDIASFWARPYIETLAERQFVEGFPDGTFRPDAPITRAQFAAMALKAFDLPGGGERPDFRDVDRNYWAASAIAAVSKSGLVAGFPDGTFHPEENITRAQALVILSRVLGTNRPDAAATLQRYADAQEVPEWARSAIATAADAGILVNYPDSTVIEPNSLATRGAVAALFYQTLARSGQSLPPLEIGTLAPNAPANPEDRTSQPSQPPASNVAARNDQLAIERIVIVPAVRSFRFGDELLVRVFATPGAQASFSIQGVAQAIPLQEVGSGVYEGNYTVRREDQGNNARIAVSLQNQTGGSVTRTAEGTYTFVSVLNR</sequence>
<dbReference type="HOGENOM" id="CLU_048719_0_0_3"/>
<dbReference type="InterPro" id="IPR001119">
    <property type="entry name" value="SLH_dom"/>
</dbReference>
<dbReference type="KEGG" id="glj:GKIL_1090"/>
<evidence type="ECO:0000313" key="5">
    <source>
        <dbReference type="Proteomes" id="UP000017396"/>
    </source>
</evidence>
<dbReference type="PATRIC" id="fig|1183438.3.peg.1075"/>
<dbReference type="eggNOG" id="COG3420">
    <property type="taxonomic scope" value="Bacteria"/>
</dbReference>
<dbReference type="EMBL" id="CP003587">
    <property type="protein sequence ID" value="AGY57336.1"/>
    <property type="molecule type" value="Genomic_DNA"/>
</dbReference>
<dbReference type="OrthoDB" id="9759810at2"/>
<reference evidence="4 5" key="1">
    <citation type="journal article" date="2013" name="PLoS ONE">
        <title>Cultivation and Complete Genome Sequencing of Gloeobacter kilaueensis sp. nov., from a Lava Cave in Kilauea Caldera, Hawai'i.</title>
        <authorList>
            <person name="Saw J.H."/>
            <person name="Schatz M."/>
            <person name="Brown M.V."/>
            <person name="Kunkel D.D."/>
            <person name="Foster J.S."/>
            <person name="Shick H."/>
            <person name="Christensen S."/>
            <person name="Hou S."/>
            <person name="Wan X."/>
            <person name="Donachie S.P."/>
        </authorList>
    </citation>
    <scope>NUCLEOTIDE SEQUENCE [LARGE SCALE GENOMIC DNA]</scope>
    <source>
        <strain evidence="5">JS</strain>
    </source>
</reference>
<dbReference type="Proteomes" id="UP000017396">
    <property type="component" value="Chromosome"/>
</dbReference>
<keyword evidence="2" id="KW-0732">Signal</keyword>
<proteinExistence type="predicted"/>
<name>U5QEL3_GLOK1</name>
<evidence type="ECO:0000259" key="3">
    <source>
        <dbReference type="PROSITE" id="PS51272"/>
    </source>
</evidence>
<feature type="region of interest" description="Disordered" evidence="1">
    <location>
        <begin position="208"/>
        <end position="239"/>
    </location>
</feature>
<feature type="domain" description="SLH" evidence="3">
    <location>
        <begin position="22"/>
        <end position="85"/>
    </location>
</feature>